<proteinExistence type="predicted"/>
<dbReference type="AlphaFoldDB" id="A0A7C9F839"/>
<sequence length="101" mass="11922">MSNPTKLACIECMITNAWKKLQIHPKARPFFPSIRVNEELIQFHMQCPSNVRFKSNFVRREISKTRALQSVSYSDRSCTEACWNLRNIFIVFRTCLCWTTC</sequence>
<dbReference type="EMBL" id="GISG01257737">
    <property type="protein sequence ID" value="MBA4673125.1"/>
    <property type="molecule type" value="Transcribed_RNA"/>
</dbReference>
<evidence type="ECO:0000313" key="1">
    <source>
        <dbReference type="EMBL" id="MBA4673124.1"/>
    </source>
</evidence>
<reference evidence="1" key="2">
    <citation type="submission" date="2020-07" db="EMBL/GenBank/DDBJ databases">
        <authorList>
            <person name="Vera ALvarez R."/>
            <person name="Arias-Moreno D.M."/>
            <person name="Jimenez-Jacinto V."/>
            <person name="Jimenez-Bremont J.F."/>
            <person name="Swaminathan K."/>
            <person name="Moose S.P."/>
            <person name="Guerrero-Gonzalez M.L."/>
            <person name="Marino-Ramirez L."/>
            <person name="Landsman D."/>
            <person name="Rodriguez-Kessler M."/>
            <person name="Delgado-Sanchez P."/>
        </authorList>
    </citation>
    <scope>NUCLEOTIDE SEQUENCE</scope>
    <source>
        <tissue evidence="1">Cladode</tissue>
    </source>
</reference>
<name>A0A7C9F839_OPUST</name>
<reference evidence="1" key="1">
    <citation type="journal article" date="2013" name="J. Plant Res.">
        <title>Effect of fungi and light on seed germination of three Opuntia species from semiarid lands of central Mexico.</title>
        <authorList>
            <person name="Delgado-Sanchez P."/>
            <person name="Jimenez-Bremont J.F."/>
            <person name="Guerrero-Gonzalez Mde L."/>
            <person name="Flores J."/>
        </authorList>
    </citation>
    <scope>NUCLEOTIDE SEQUENCE</scope>
    <source>
        <tissue evidence="1">Cladode</tissue>
    </source>
</reference>
<organism evidence="1">
    <name type="scientific">Opuntia streptacantha</name>
    <name type="common">Prickly pear cactus</name>
    <name type="synonym">Opuntia cardona</name>
    <dbReference type="NCBI Taxonomy" id="393608"/>
    <lineage>
        <taxon>Eukaryota</taxon>
        <taxon>Viridiplantae</taxon>
        <taxon>Streptophyta</taxon>
        <taxon>Embryophyta</taxon>
        <taxon>Tracheophyta</taxon>
        <taxon>Spermatophyta</taxon>
        <taxon>Magnoliopsida</taxon>
        <taxon>eudicotyledons</taxon>
        <taxon>Gunneridae</taxon>
        <taxon>Pentapetalae</taxon>
        <taxon>Caryophyllales</taxon>
        <taxon>Cactineae</taxon>
        <taxon>Cactaceae</taxon>
        <taxon>Opuntioideae</taxon>
        <taxon>Opuntia</taxon>
    </lineage>
</organism>
<accession>A0A7C9F839</accession>
<protein>
    <submittedName>
        <fullName evidence="1">Uncharacterized protein</fullName>
    </submittedName>
</protein>
<dbReference type="EMBL" id="GISG01257736">
    <property type="protein sequence ID" value="MBA4673124.1"/>
    <property type="molecule type" value="Transcribed_RNA"/>
</dbReference>